<evidence type="ECO:0000313" key="1">
    <source>
        <dbReference type="EMBL" id="CDW28574.1"/>
    </source>
</evidence>
<dbReference type="AlphaFoldDB" id="A0A0K2TRA6"/>
<organism evidence="1">
    <name type="scientific">Lepeophtheirus salmonis</name>
    <name type="common">Salmon louse</name>
    <name type="synonym">Caligus salmonis</name>
    <dbReference type="NCBI Taxonomy" id="72036"/>
    <lineage>
        <taxon>Eukaryota</taxon>
        <taxon>Metazoa</taxon>
        <taxon>Ecdysozoa</taxon>
        <taxon>Arthropoda</taxon>
        <taxon>Crustacea</taxon>
        <taxon>Multicrustacea</taxon>
        <taxon>Hexanauplia</taxon>
        <taxon>Copepoda</taxon>
        <taxon>Siphonostomatoida</taxon>
        <taxon>Caligidae</taxon>
        <taxon>Lepeophtheirus</taxon>
    </lineage>
</organism>
<reference evidence="1" key="1">
    <citation type="submission" date="2014-05" db="EMBL/GenBank/DDBJ databases">
        <authorList>
            <person name="Chronopoulou M."/>
        </authorList>
    </citation>
    <scope>NUCLEOTIDE SEQUENCE</scope>
    <source>
        <tissue evidence="1">Whole organism</tissue>
    </source>
</reference>
<name>A0A0K2TRA6_LEPSM</name>
<protein>
    <submittedName>
        <fullName evidence="1">Uncharacterized protein</fullName>
    </submittedName>
</protein>
<dbReference type="EMBL" id="HACA01011213">
    <property type="protein sequence ID" value="CDW28574.1"/>
    <property type="molecule type" value="Transcribed_RNA"/>
</dbReference>
<proteinExistence type="predicted"/>
<sequence>MMRKQGVFNTSREVLKPIFQSISGEINYQTIKFLITFWIILLSYIPY</sequence>
<accession>A0A0K2TRA6</accession>